<keyword evidence="7 12" id="KW-1133">Transmembrane helix</keyword>
<dbReference type="EMBL" id="CACRXK020001695">
    <property type="protein sequence ID" value="CAB3990631.1"/>
    <property type="molecule type" value="Genomic_DNA"/>
</dbReference>
<dbReference type="Gene3D" id="2.20.100.10">
    <property type="entry name" value="Thrombospondin type-1 (TSP1) repeat"/>
    <property type="match status" value="10"/>
</dbReference>
<evidence type="ECO:0000256" key="2">
    <source>
        <dbReference type="ARBA" id="ARBA00004613"/>
    </source>
</evidence>
<comment type="caution">
    <text evidence="10">Lacks conserved residue(s) required for the propagation of feature annotation.</text>
</comment>
<evidence type="ECO:0000256" key="7">
    <source>
        <dbReference type="ARBA" id="ARBA00022989"/>
    </source>
</evidence>
<evidence type="ECO:0000256" key="8">
    <source>
        <dbReference type="ARBA" id="ARBA00023136"/>
    </source>
</evidence>
<dbReference type="PRINTS" id="PR01705">
    <property type="entry name" value="TSP1REPEAT"/>
</dbReference>
<dbReference type="Proteomes" id="UP001152795">
    <property type="component" value="Unassembled WGS sequence"/>
</dbReference>
<feature type="region of interest" description="Disordered" evidence="11">
    <location>
        <begin position="994"/>
        <end position="1128"/>
    </location>
</feature>
<dbReference type="Pfam" id="PF00090">
    <property type="entry name" value="TSP_1"/>
    <property type="match status" value="10"/>
</dbReference>
<comment type="subcellular location">
    <subcellularLocation>
        <location evidence="1">Membrane</location>
        <topology evidence="1">Single-pass membrane protein</topology>
    </subcellularLocation>
    <subcellularLocation>
        <location evidence="2">Secreted</location>
    </subcellularLocation>
</comment>
<dbReference type="InterPro" id="IPR000884">
    <property type="entry name" value="TSP1_rpt"/>
</dbReference>
<dbReference type="SUPFAM" id="SSF49265">
    <property type="entry name" value="Fibronectin type III"/>
    <property type="match status" value="1"/>
</dbReference>
<evidence type="ECO:0000256" key="6">
    <source>
        <dbReference type="ARBA" id="ARBA00022737"/>
    </source>
</evidence>
<dbReference type="OrthoDB" id="446173at2759"/>
<dbReference type="PROSITE" id="PS00022">
    <property type="entry name" value="EGF_1"/>
    <property type="match status" value="1"/>
</dbReference>
<dbReference type="InterPro" id="IPR003961">
    <property type="entry name" value="FN3_dom"/>
</dbReference>
<dbReference type="SMART" id="SM00209">
    <property type="entry name" value="TSP1"/>
    <property type="match status" value="10"/>
</dbReference>
<feature type="disulfide bond" evidence="10">
    <location>
        <begin position="283"/>
        <end position="292"/>
    </location>
</feature>
<gene>
    <name evidence="13" type="ORF">PACLA_8A087957</name>
</gene>
<dbReference type="PANTHER" id="PTHR22906">
    <property type="entry name" value="PROPERDIN"/>
    <property type="match status" value="1"/>
</dbReference>
<dbReference type="InterPro" id="IPR036116">
    <property type="entry name" value="FN3_sf"/>
</dbReference>
<evidence type="ECO:0000256" key="5">
    <source>
        <dbReference type="ARBA" id="ARBA00022729"/>
    </source>
</evidence>
<dbReference type="InterPro" id="IPR013783">
    <property type="entry name" value="Ig-like_fold"/>
</dbReference>
<protein>
    <submittedName>
        <fullName evidence="13">A disintegrin and metallo ase with thrombospondin motifs adt-1-like isoform X2</fullName>
    </submittedName>
</protein>
<dbReference type="InterPro" id="IPR036383">
    <property type="entry name" value="TSP1_rpt_sf"/>
</dbReference>
<feature type="compositionally biased region" description="Low complexity" evidence="11">
    <location>
        <begin position="1024"/>
        <end position="1039"/>
    </location>
</feature>
<evidence type="ECO:0000313" key="13">
    <source>
        <dbReference type="EMBL" id="CAB3990631.1"/>
    </source>
</evidence>
<dbReference type="PROSITE" id="PS50092">
    <property type="entry name" value="TSP1"/>
    <property type="match status" value="10"/>
</dbReference>
<evidence type="ECO:0000256" key="1">
    <source>
        <dbReference type="ARBA" id="ARBA00004167"/>
    </source>
</evidence>
<feature type="transmembrane region" description="Helical" evidence="12">
    <location>
        <begin position="956"/>
        <end position="981"/>
    </location>
</feature>
<dbReference type="FunFam" id="2.20.100.10:FF:000007">
    <property type="entry name" value="Thrombospondin 1"/>
    <property type="match status" value="4"/>
</dbReference>
<proteinExistence type="predicted"/>
<reference evidence="13" key="1">
    <citation type="submission" date="2020-04" db="EMBL/GenBank/DDBJ databases">
        <authorList>
            <person name="Alioto T."/>
            <person name="Alioto T."/>
            <person name="Gomez Garrido J."/>
        </authorList>
    </citation>
    <scope>NUCLEOTIDE SEQUENCE</scope>
    <source>
        <strain evidence="13">A484AB</strain>
    </source>
</reference>
<dbReference type="PROSITE" id="PS50853">
    <property type="entry name" value="FN3"/>
    <property type="match status" value="1"/>
</dbReference>
<keyword evidence="14" id="KW-1185">Reference proteome</keyword>
<feature type="compositionally biased region" description="Polar residues" evidence="11">
    <location>
        <begin position="1199"/>
        <end position="1211"/>
    </location>
</feature>
<dbReference type="Gene3D" id="2.60.40.10">
    <property type="entry name" value="Immunoglobulins"/>
    <property type="match status" value="1"/>
</dbReference>
<keyword evidence="8 12" id="KW-0472">Membrane</keyword>
<dbReference type="FunFam" id="2.20.100.10:FF:000001">
    <property type="entry name" value="semaphorin-5A isoform X1"/>
    <property type="match status" value="4"/>
</dbReference>
<dbReference type="CDD" id="cd00063">
    <property type="entry name" value="FN3"/>
    <property type="match status" value="1"/>
</dbReference>
<dbReference type="InterPro" id="IPR000742">
    <property type="entry name" value="EGF"/>
</dbReference>
<comment type="caution">
    <text evidence="13">The sequence shown here is derived from an EMBL/GenBank/DDBJ whole genome shotgun (WGS) entry which is preliminary data.</text>
</comment>
<evidence type="ECO:0000256" key="12">
    <source>
        <dbReference type="SAM" id="Phobius"/>
    </source>
</evidence>
<accession>A0A6S7H2R3</accession>
<keyword evidence="3" id="KW-0964">Secreted</keyword>
<feature type="non-terminal residue" evidence="13">
    <location>
        <position position="1259"/>
    </location>
</feature>
<keyword evidence="9 10" id="KW-1015">Disulfide bond</keyword>
<dbReference type="PROSITE" id="PS50026">
    <property type="entry name" value="EGF_3"/>
    <property type="match status" value="1"/>
</dbReference>
<dbReference type="AlphaFoldDB" id="A0A6S7H2R3"/>
<evidence type="ECO:0000256" key="3">
    <source>
        <dbReference type="ARBA" id="ARBA00022525"/>
    </source>
</evidence>
<evidence type="ECO:0000256" key="11">
    <source>
        <dbReference type="SAM" id="MobiDB-lite"/>
    </source>
</evidence>
<evidence type="ECO:0000313" key="14">
    <source>
        <dbReference type="Proteomes" id="UP001152795"/>
    </source>
</evidence>
<evidence type="ECO:0000256" key="10">
    <source>
        <dbReference type="PROSITE-ProRule" id="PRU00076"/>
    </source>
</evidence>
<keyword evidence="5" id="KW-0732">Signal</keyword>
<evidence type="ECO:0000256" key="9">
    <source>
        <dbReference type="ARBA" id="ARBA00023157"/>
    </source>
</evidence>
<dbReference type="SUPFAM" id="SSF82895">
    <property type="entry name" value="TSP-1 type 1 repeat"/>
    <property type="match status" value="10"/>
</dbReference>
<keyword evidence="4 12" id="KW-0812">Transmembrane</keyword>
<organism evidence="13 14">
    <name type="scientific">Paramuricea clavata</name>
    <name type="common">Red gorgonian</name>
    <name type="synonym">Violescent sea-whip</name>
    <dbReference type="NCBI Taxonomy" id="317549"/>
    <lineage>
        <taxon>Eukaryota</taxon>
        <taxon>Metazoa</taxon>
        <taxon>Cnidaria</taxon>
        <taxon>Anthozoa</taxon>
        <taxon>Octocorallia</taxon>
        <taxon>Malacalcyonacea</taxon>
        <taxon>Plexauridae</taxon>
        <taxon>Paramuricea</taxon>
    </lineage>
</organism>
<name>A0A6S7H2R3_PARCT</name>
<dbReference type="PANTHER" id="PTHR22906:SF43">
    <property type="entry name" value="PROPERDIN"/>
    <property type="match status" value="1"/>
</dbReference>
<dbReference type="InterPro" id="IPR052065">
    <property type="entry name" value="Compl_asym_regulator"/>
</dbReference>
<keyword evidence="6" id="KW-0677">Repeat</keyword>
<dbReference type="FunFam" id="2.20.100.10:FF:000002">
    <property type="entry name" value="Unc-5 netrin receptor C"/>
    <property type="match status" value="1"/>
</dbReference>
<keyword evidence="10" id="KW-0245">EGF-like domain</keyword>
<evidence type="ECO:0000256" key="4">
    <source>
        <dbReference type="ARBA" id="ARBA00022692"/>
    </source>
</evidence>
<feature type="region of interest" description="Disordered" evidence="11">
    <location>
        <begin position="1153"/>
        <end position="1220"/>
    </location>
</feature>
<sequence>ARRKSFLNSPPMNYCITLYEKRRPYIVMNWSLFNGIYSNYSWSEKKNNLELIELSICCTNKESGTSSHSSDTNHARGDSWCILQMGKPLQKLKRRFQHKNEVAVKNFNHWLKHCNRLSQEGGQDAGNIIIEWDNNNNIFLLFGNHTWSLTFIEVQVNYTPSLTITSSSCQQAGNKHFVTTSTNRKCSQLMIDGSGRIGPPVKIRLEWSQGFCPRFFGGPWSKWSECSKSCGIGTRMRRRQCPGQRCLGRSKDHKHCQKSCQPSEDRFCSNEASKHLLTINCVCRSNYTGQWCQYVDGKYQRGPKGKVPGKPKILTDTKVPNYKKKYTLKFKGVKDPPGGKVLYYLLRYTDVTTPQGEWRSVAVENKGGVHKLLLDKLDWGHKYKLELYAGNTHGLGEPDKRTLKRPKVSKPKIVDCSQSTCSINGGWSTWSSWSSCSTTCNAGLQMRSRKCSNPVPKHGGKDCKGTNTVKKKCMMVPCKVDGGWSAWSDFGACSVSCGTGVKYSTRMCNNPKAEHGGKECEGNSQKKTKCDMPPCKVNGGWSTWSSWSSCSTTCNAGSQMRSRKCSNPAPKHGGKDCHGTNTMTKKCMMVSCKVDGGWSAWSDFGACSVSCGTGVKYSTRMCDNPKAKHGGKECDGNSQKKTKCDMPPCKVNGGWSTWSSWTSCSTTCNAGSQMRSRNCSNPVPKHGGKDCKGTNTMTKKCMVVPCKVDGGWSAWSDFGACSVSCGTGVKYKTRMCNNPMAEHGGKECEGNSQYRTKCDMPPCKVNGGWSVWSPWTPCSTTCNAGVQWRARGCTDPVPKHGGNDCQGNSTMMKECMMVPCKVDGGWSCWSDFGACSVSCGTGVKYRTRICNNPRAEHGGKECEGNSEYRTQCDMPPCKVHGGWSLWGKWSSCSVTCDSGTRTRVRSCTRPEPAHGGNKCHGKHEVQTKCHHKGCKDTKGKEDVKSAKKNSGSSSNAMIYTLAGAIGGLVFLGILFCGYRAWYLRSQNKDYMPLTKVKTQPVEPRSSVKNKRGSTAPDSSELPSTKRSSVTSDTSDVFSKLGRLPPPLPPLPTSQRPTRAKRHPGGKTRLSPDSKKEIPKDGTVRLDETALERGKAKDMPVHKTAKDSGSPNVPSNPLVSSFTPKGSTSSDVYTIEKAVSESGKVRDAQVHKMASSTVPEGSPNGVKIDLPKVGNATDNDEQDVVKQDSSSLFVPKRLSESPTVPSGPSVESKSMMGSEDGGLIGFENAILMETGDDQVNTKNVMIQKIKSKSETKKTED</sequence>
<dbReference type="GO" id="GO:0016020">
    <property type="term" value="C:membrane"/>
    <property type="evidence" value="ECO:0007669"/>
    <property type="project" value="UniProtKB-SubCell"/>
</dbReference>
<feature type="compositionally biased region" description="Basic and acidic residues" evidence="11">
    <location>
        <begin position="1069"/>
        <end position="1105"/>
    </location>
</feature>
<feature type="compositionally biased region" description="Low complexity" evidence="11">
    <location>
        <begin position="1107"/>
        <end position="1120"/>
    </location>
</feature>